<dbReference type="Proteomes" id="UP000646478">
    <property type="component" value="Unassembled WGS sequence"/>
</dbReference>
<dbReference type="AlphaFoldDB" id="A0A916SF26"/>
<evidence type="ECO:0000256" key="5">
    <source>
        <dbReference type="ARBA" id="ARBA00023295"/>
    </source>
</evidence>
<comment type="similarity">
    <text evidence="1 7">Belongs to the glycosyl hydrolase 5 (cellulase A) family.</text>
</comment>
<feature type="domain" description="Glycoside hydrolase family 5" evidence="9">
    <location>
        <begin position="74"/>
        <end position="399"/>
    </location>
</feature>
<evidence type="ECO:0000313" key="11">
    <source>
        <dbReference type="Proteomes" id="UP000646478"/>
    </source>
</evidence>
<organism evidence="10 11">
    <name type="scientific">Brucella endophytica</name>
    <dbReference type="NCBI Taxonomy" id="1963359"/>
    <lineage>
        <taxon>Bacteria</taxon>
        <taxon>Pseudomonadati</taxon>
        <taxon>Pseudomonadota</taxon>
        <taxon>Alphaproteobacteria</taxon>
        <taxon>Hyphomicrobiales</taxon>
        <taxon>Brucellaceae</taxon>
        <taxon>Brucella/Ochrobactrum group</taxon>
        <taxon>Brucella</taxon>
    </lineage>
</organism>
<dbReference type="InterPro" id="IPR001547">
    <property type="entry name" value="Glyco_hydro_5"/>
</dbReference>
<dbReference type="GO" id="GO:0005576">
    <property type="term" value="C:extracellular region"/>
    <property type="evidence" value="ECO:0007669"/>
    <property type="project" value="TreeGrafter"/>
</dbReference>
<evidence type="ECO:0000256" key="8">
    <source>
        <dbReference type="SAM" id="SignalP"/>
    </source>
</evidence>
<dbReference type="PANTHER" id="PTHR31297">
    <property type="entry name" value="GLUCAN ENDO-1,6-BETA-GLUCOSIDASE B"/>
    <property type="match status" value="1"/>
</dbReference>
<dbReference type="GO" id="GO:0009986">
    <property type="term" value="C:cell surface"/>
    <property type="evidence" value="ECO:0007669"/>
    <property type="project" value="TreeGrafter"/>
</dbReference>
<evidence type="ECO:0000256" key="4">
    <source>
        <dbReference type="ARBA" id="ARBA00023277"/>
    </source>
</evidence>
<feature type="chain" id="PRO_5037963121" evidence="8">
    <location>
        <begin position="38"/>
        <end position="427"/>
    </location>
</feature>
<keyword evidence="2 7" id="KW-0378">Hydrolase</keyword>
<reference evidence="10" key="1">
    <citation type="journal article" date="2014" name="Int. J. Syst. Evol. Microbiol.">
        <title>Complete genome sequence of Corynebacterium casei LMG S-19264T (=DSM 44701T), isolated from a smear-ripened cheese.</title>
        <authorList>
            <consortium name="US DOE Joint Genome Institute (JGI-PGF)"/>
            <person name="Walter F."/>
            <person name="Albersmeier A."/>
            <person name="Kalinowski J."/>
            <person name="Ruckert C."/>
        </authorList>
    </citation>
    <scope>NUCLEOTIDE SEQUENCE</scope>
    <source>
        <strain evidence="10">CGMCC 1.15082</strain>
    </source>
</reference>
<dbReference type="GO" id="GO:0008422">
    <property type="term" value="F:beta-glucosidase activity"/>
    <property type="evidence" value="ECO:0007669"/>
    <property type="project" value="TreeGrafter"/>
</dbReference>
<dbReference type="GO" id="GO:0030245">
    <property type="term" value="P:cellulose catabolic process"/>
    <property type="evidence" value="ECO:0007669"/>
    <property type="project" value="UniProtKB-KW"/>
</dbReference>
<evidence type="ECO:0000256" key="7">
    <source>
        <dbReference type="RuleBase" id="RU361153"/>
    </source>
</evidence>
<dbReference type="PANTHER" id="PTHR31297:SF41">
    <property type="entry name" value="ENDOGLUCANASE, PUTATIVE (AFU_ORTHOLOGUE AFUA_5G01830)-RELATED"/>
    <property type="match status" value="1"/>
</dbReference>
<reference evidence="10" key="2">
    <citation type="submission" date="2020-09" db="EMBL/GenBank/DDBJ databases">
        <authorList>
            <person name="Sun Q."/>
            <person name="Zhou Y."/>
        </authorList>
    </citation>
    <scope>NUCLEOTIDE SEQUENCE</scope>
    <source>
        <strain evidence="10">CGMCC 1.15082</strain>
    </source>
</reference>
<keyword evidence="4" id="KW-0119">Carbohydrate metabolism</keyword>
<proteinExistence type="inferred from homology"/>
<comment type="caution">
    <text evidence="10">The sequence shown here is derived from an EMBL/GenBank/DDBJ whole genome shotgun (WGS) entry which is preliminary data.</text>
</comment>
<keyword evidence="8" id="KW-0732">Signal</keyword>
<dbReference type="Gene3D" id="3.20.20.80">
    <property type="entry name" value="Glycosidases"/>
    <property type="match status" value="1"/>
</dbReference>
<dbReference type="InterPro" id="IPR050386">
    <property type="entry name" value="Glycosyl_hydrolase_5"/>
</dbReference>
<name>A0A916SF26_9HYPH</name>
<gene>
    <name evidence="10" type="ORF">GCM10011491_25410</name>
</gene>
<keyword evidence="3" id="KW-0136">Cellulose degradation</keyword>
<dbReference type="Pfam" id="PF00150">
    <property type="entry name" value="Cellulase"/>
    <property type="match status" value="1"/>
</dbReference>
<protein>
    <submittedName>
        <fullName evidence="10">Glycosyl hydrolase</fullName>
    </submittedName>
</protein>
<evidence type="ECO:0000256" key="1">
    <source>
        <dbReference type="ARBA" id="ARBA00005641"/>
    </source>
</evidence>
<evidence type="ECO:0000256" key="2">
    <source>
        <dbReference type="ARBA" id="ARBA00022801"/>
    </source>
</evidence>
<dbReference type="EMBL" id="BMHH01000009">
    <property type="protein sequence ID" value="GGA95965.1"/>
    <property type="molecule type" value="Genomic_DNA"/>
</dbReference>
<feature type="signal peptide" evidence="8">
    <location>
        <begin position="1"/>
        <end position="37"/>
    </location>
</feature>
<dbReference type="SUPFAM" id="SSF51445">
    <property type="entry name" value="(Trans)glycosidases"/>
    <property type="match status" value="1"/>
</dbReference>
<evidence type="ECO:0000259" key="9">
    <source>
        <dbReference type="Pfam" id="PF00150"/>
    </source>
</evidence>
<evidence type="ECO:0000313" key="10">
    <source>
        <dbReference type="EMBL" id="GGA95965.1"/>
    </source>
</evidence>
<evidence type="ECO:0000256" key="3">
    <source>
        <dbReference type="ARBA" id="ARBA00023001"/>
    </source>
</evidence>
<keyword evidence="5 7" id="KW-0326">Glycosidase</keyword>
<keyword evidence="11" id="KW-1185">Reference proteome</keyword>
<accession>A0A916SF26</accession>
<evidence type="ECO:0000256" key="6">
    <source>
        <dbReference type="ARBA" id="ARBA00023326"/>
    </source>
</evidence>
<sequence>MALLACIFKPILSMKMLTLPLLLGVMLALSLSCPAAAATFKMKRGVNMEIWTTWPDESRWSDEGVLLPYPEWRKSMSEQDLVAVRQAGFDFVRIPIDPAPLLSEKTAAFRDKLYGSILDSVRLVNKAGLKAVVDLHLFPTERSVSMTNVMSDPALFERYLEMVRTMGRLLSGQAPDQVAFELMNEPVTDCEATSSPRWPKMLKQLFDAARSSAPKLTLVLSGACWGKADTLARIDPREIPDDNIIWSFHSYEPFLLTHQGARWAGDFMRYVTGIAYPPYSVPPAEQEKVLEEIRQRIRDNAPLWRRPGMLAYLDEQYAETDTPEKLAKVIEAPFKAIDAWAKKHNVPAEDIFLGEFGMIRQEYQNPYRMPTAWRAAYLHDITALSERYGYAWAVWCLGGATFGITTDDTGHTLDPVLLKAMGLKPTE</sequence>
<keyword evidence="6" id="KW-0624">Polysaccharide degradation</keyword>
<dbReference type="InterPro" id="IPR017853">
    <property type="entry name" value="GH"/>
</dbReference>